<accession>A0A0B5IPP8</accession>
<evidence type="ECO:0000313" key="1">
    <source>
        <dbReference type="EMBL" id="AJF70399.1"/>
    </source>
</evidence>
<geneLocation type="plasmid" evidence="1 2">
    <name>pSVL1</name>
</geneLocation>
<name>A0A0B5IPP8_9ACTN</name>
<protein>
    <submittedName>
        <fullName evidence="1">Uncharacterized protein</fullName>
    </submittedName>
</protein>
<evidence type="ECO:0000313" key="2">
    <source>
        <dbReference type="Proteomes" id="UP000031774"/>
    </source>
</evidence>
<sequence>MVPSMTDTTTGAPLVTGPVQQYIEALLRRSLAERLNRLERLEQLEKDGHRIIDGGQTHGDAWEITDWRTGDLIERGIGGYPGYDKAVQRLDPDGKWILHENVDNDDDQEDIEPVGVPASFADLLQDWLGLRSTPDEDVAAVVGWSVEEVARHRQED</sequence>
<dbReference type="HOGENOM" id="CLU_1685647_0_0_11"/>
<reference evidence="1 2" key="1">
    <citation type="submission" date="2014-12" db="EMBL/GenBank/DDBJ databases">
        <title>Complete genome sequence of Streptomyces vietnamensis strain GIMV4.0001, a genetic manipulable producer of the benzoisochromanequinone antibiotic granaticin.</title>
        <authorList>
            <person name="Deng M.R."/>
            <person name="Guo J."/>
            <person name="Ma L.Y."/>
            <person name="Feng G.D."/>
            <person name="Mo C.Y."/>
            <person name="Zhu H.H."/>
        </authorList>
    </citation>
    <scope>NUCLEOTIDE SEQUENCE [LARGE SCALE GENOMIC DNA]</scope>
    <source>
        <strain evidence="2">GIMV4.0001</strain>
        <plasmid evidence="1 2">pSVL1</plasmid>
    </source>
</reference>
<dbReference type="Proteomes" id="UP000031774">
    <property type="component" value="Plasmid pSVL1"/>
</dbReference>
<organism evidence="1 2">
    <name type="scientific">Streptomyces vietnamensis</name>
    <dbReference type="NCBI Taxonomy" id="362257"/>
    <lineage>
        <taxon>Bacteria</taxon>
        <taxon>Bacillati</taxon>
        <taxon>Actinomycetota</taxon>
        <taxon>Actinomycetes</taxon>
        <taxon>Kitasatosporales</taxon>
        <taxon>Streptomycetaceae</taxon>
        <taxon>Streptomyces</taxon>
    </lineage>
</organism>
<keyword evidence="2" id="KW-1185">Reference proteome</keyword>
<proteinExistence type="predicted"/>
<gene>
    <name evidence="1" type="ORF">SVTN_40130</name>
</gene>
<dbReference type="AlphaFoldDB" id="A0A0B5IPP8"/>
<keyword evidence="1" id="KW-0614">Plasmid</keyword>
<dbReference type="KEGG" id="svt:SVTN_40130"/>
<dbReference type="EMBL" id="CP010408">
    <property type="protein sequence ID" value="AJF70399.1"/>
    <property type="molecule type" value="Genomic_DNA"/>
</dbReference>